<dbReference type="Gene3D" id="3.30.450.20">
    <property type="entry name" value="PAS domain"/>
    <property type="match status" value="2"/>
</dbReference>
<proteinExistence type="inferred from homology"/>
<dbReference type="GO" id="GO:0007165">
    <property type="term" value="P:signal transduction"/>
    <property type="evidence" value="ECO:0007669"/>
    <property type="project" value="UniProtKB-KW"/>
</dbReference>
<keyword evidence="4 10" id="KW-0812">Transmembrane</keyword>
<keyword evidence="7 9" id="KW-0807">Transducer</keyword>
<feature type="transmembrane region" description="Helical" evidence="10">
    <location>
        <begin position="287"/>
        <end position="307"/>
    </location>
</feature>
<evidence type="ECO:0000256" key="10">
    <source>
        <dbReference type="SAM" id="Phobius"/>
    </source>
</evidence>
<evidence type="ECO:0000256" key="8">
    <source>
        <dbReference type="ARBA" id="ARBA00029447"/>
    </source>
</evidence>
<organism evidence="13 14">
    <name type="scientific">Geosporobacter ferrireducens</name>
    <dbReference type="NCBI Taxonomy" id="1424294"/>
    <lineage>
        <taxon>Bacteria</taxon>
        <taxon>Bacillati</taxon>
        <taxon>Bacillota</taxon>
        <taxon>Clostridia</taxon>
        <taxon>Peptostreptococcales</taxon>
        <taxon>Thermotaleaceae</taxon>
        <taxon>Geosporobacter</taxon>
    </lineage>
</organism>
<evidence type="ECO:0008006" key="15">
    <source>
        <dbReference type="Google" id="ProtNLM"/>
    </source>
</evidence>
<dbReference type="SUPFAM" id="SSF58104">
    <property type="entry name" value="Methyl-accepting chemotaxis protein (MCP) signaling domain"/>
    <property type="match status" value="1"/>
</dbReference>
<evidence type="ECO:0000256" key="5">
    <source>
        <dbReference type="ARBA" id="ARBA00022989"/>
    </source>
</evidence>
<evidence type="ECO:0000313" key="14">
    <source>
        <dbReference type="Proteomes" id="UP000095743"/>
    </source>
</evidence>
<dbReference type="SUPFAM" id="SSF103190">
    <property type="entry name" value="Sensory domain-like"/>
    <property type="match status" value="1"/>
</dbReference>
<dbReference type="PANTHER" id="PTHR32089:SF112">
    <property type="entry name" value="LYSOZYME-LIKE PROTEIN-RELATED"/>
    <property type="match status" value="1"/>
</dbReference>
<keyword evidence="14" id="KW-1185">Reference proteome</keyword>
<evidence type="ECO:0000256" key="4">
    <source>
        <dbReference type="ARBA" id="ARBA00022692"/>
    </source>
</evidence>
<dbReference type="KEGG" id="gfe:Gferi_06815"/>
<evidence type="ECO:0000313" key="13">
    <source>
        <dbReference type="EMBL" id="AOT69306.1"/>
    </source>
</evidence>
<dbReference type="STRING" id="1424294.Gferi_06815"/>
<dbReference type="RefSeq" id="WP_069974872.1">
    <property type="nucleotide sequence ID" value="NZ_CP017269.1"/>
</dbReference>
<dbReference type="CDD" id="cd12912">
    <property type="entry name" value="PDC2_MCP_like"/>
    <property type="match status" value="1"/>
</dbReference>
<dbReference type="SMART" id="SM00304">
    <property type="entry name" value="HAMP"/>
    <property type="match status" value="1"/>
</dbReference>
<dbReference type="Proteomes" id="UP000095743">
    <property type="component" value="Chromosome"/>
</dbReference>
<protein>
    <recommendedName>
        <fullName evidence="15">Chemotaxis protein</fullName>
    </recommendedName>
</protein>
<keyword evidence="6 10" id="KW-0472">Membrane</keyword>
<dbReference type="GO" id="GO:0006935">
    <property type="term" value="P:chemotaxis"/>
    <property type="evidence" value="ECO:0007669"/>
    <property type="project" value="UniProtKB-KW"/>
</dbReference>
<dbReference type="PANTHER" id="PTHR32089">
    <property type="entry name" value="METHYL-ACCEPTING CHEMOTAXIS PROTEIN MCPB"/>
    <property type="match status" value="1"/>
</dbReference>
<dbReference type="InterPro" id="IPR003660">
    <property type="entry name" value="HAMP_dom"/>
</dbReference>
<keyword evidence="3" id="KW-0145">Chemotaxis</keyword>
<accession>A0A1D8GEG9</accession>
<evidence type="ECO:0000256" key="9">
    <source>
        <dbReference type="PROSITE-ProRule" id="PRU00284"/>
    </source>
</evidence>
<dbReference type="AlphaFoldDB" id="A0A1D8GEG9"/>
<evidence type="ECO:0000259" key="11">
    <source>
        <dbReference type="PROSITE" id="PS50111"/>
    </source>
</evidence>
<keyword evidence="5 10" id="KW-1133">Transmembrane helix</keyword>
<name>A0A1D8GEG9_9FIRM</name>
<dbReference type="Gene3D" id="1.10.287.950">
    <property type="entry name" value="Methyl-accepting chemotaxis protein"/>
    <property type="match status" value="1"/>
</dbReference>
<dbReference type="SMART" id="SM00283">
    <property type="entry name" value="MA"/>
    <property type="match status" value="1"/>
</dbReference>
<dbReference type="GO" id="GO:0005886">
    <property type="term" value="C:plasma membrane"/>
    <property type="evidence" value="ECO:0007669"/>
    <property type="project" value="UniProtKB-SubCell"/>
</dbReference>
<sequence length="666" mass="73290">MKFFNSLKFKMMMILLVVTIIPLVSLALFQLNQFSTTITHSIQKQAMEIASSNAVQMDSWIQSKVSQLTEIYKEHPEFVNMDLVEIDKILAPIRESDREVEGFTAIDKDGDAINVFDNTIMNLSDREYFKKAKETKALVITDAIVSRVTGNRCITIALPIYDGNDFKGVIFSMANIEALGNYMGNVKIAKTDYAYLLSGAGETLFHPDAERIGKSYAEYTQNPETLEVFKTEVLGKDEGFITYMEDDGTRKVGTYATIPHTGWKVVVTVPSAEVYDEYNKSLRITGILGSIAVLLVILASIFIANYVGSPLRIAAEYLNVLAHADFSREIPHQFLKRKDELGLLAQSVDSMSRSIRSVLHDVIVETSSVEDNVILSSQNLEELTSYIEDVSATTEEMSAGMEETAASTEQMNATSVEIENAVESIAAKSENGAIIAEEISKRAQHLKDNAVISQKTTSDMRERIDADIRTSIEQSKAVEKINVLTESILEITAQTNLLALNAAIEAARAGEAGKGFAVVADEIRKLAEDSKNTVNEIQNVTQLVVTSVQSLTQSSEKALNFIDTTVINGYKSMVNIGEQYHKDAEAIQDLVNDFSATAEELLASIQSISTAINEVTISNNEAAEGTQNIAQKASDVVEKSAKALELMKETKHNSERLAKSVSKFKI</sequence>
<comment type="subcellular location">
    <subcellularLocation>
        <location evidence="1">Cell membrane</location>
        <topology evidence="1">Multi-pass membrane protein</topology>
    </subcellularLocation>
</comment>
<evidence type="ECO:0000256" key="1">
    <source>
        <dbReference type="ARBA" id="ARBA00004651"/>
    </source>
</evidence>
<gene>
    <name evidence="13" type="ORF">Gferi_06815</name>
</gene>
<dbReference type="CDD" id="cd12914">
    <property type="entry name" value="PDC1_DGC_like"/>
    <property type="match status" value="1"/>
</dbReference>
<reference evidence="13 14" key="1">
    <citation type="submission" date="2016-09" db="EMBL/GenBank/DDBJ databases">
        <title>Genomic analysis reveals versatility of anaerobic energy metabolism of Geosporobacter ferrireducens IRF9 of phylum Firmicutes.</title>
        <authorList>
            <person name="Kim S.-J."/>
        </authorList>
    </citation>
    <scope>NUCLEOTIDE SEQUENCE [LARGE SCALE GENOMIC DNA]</scope>
    <source>
        <strain evidence="13 14">IRF9</strain>
    </source>
</reference>
<dbReference type="CDD" id="cd06225">
    <property type="entry name" value="HAMP"/>
    <property type="match status" value="1"/>
</dbReference>
<feature type="domain" description="Methyl-accepting transducer" evidence="11">
    <location>
        <begin position="379"/>
        <end position="630"/>
    </location>
</feature>
<dbReference type="PROSITE" id="PS50885">
    <property type="entry name" value="HAMP"/>
    <property type="match status" value="1"/>
</dbReference>
<evidence type="ECO:0000256" key="2">
    <source>
        <dbReference type="ARBA" id="ARBA00022475"/>
    </source>
</evidence>
<evidence type="ECO:0000256" key="6">
    <source>
        <dbReference type="ARBA" id="ARBA00023136"/>
    </source>
</evidence>
<dbReference type="InterPro" id="IPR033479">
    <property type="entry name" value="dCache_1"/>
</dbReference>
<evidence type="ECO:0000256" key="7">
    <source>
        <dbReference type="ARBA" id="ARBA00023224"/>
    </source>
</evidence>
<evidence type="ECO:0000256" key="3">
    <source>
        <dbReference type="ARBA" id="ARBA00022500"/>
    </source>
</evidence>
<dbReference type="PROSITE" id="PS50111">
    <property type="entry name" value="CHEMOTAXIS_TRANSDUC_2"/>
    <property type="match status" value="1"/>
</dbReference>
<feature type="domain" description="HAMP" evidence="12">
    <location>
        <begin position="305"/>
        <end position="360"/>
    </location>
</feature>
<dbReference type="Pfam" id="PF00015">
    <property type="entry name" value="MCPsignal"/>
    <property type="match status" value="1"/>
</dbReference>
<dbReference type="InterPro" id="IPR004089">
    <property type="entry name" value="MCPsignal_dom"/>
</dbReference>
<keyword evidence="2" id="KW-1003">Cell membrane</keyword>
<evidence type="ECO:0000259" key="12">
    <source>
        <dbReference type="PROSITE" id="PS50885"/>
    </source>
</evidence>
<dbReference type="InterPro" id="IPR029151">
    <property type="entry name" value="Sensor-like_sf"/>
</dbReference>
<comment type="similarity">
    <text evidence="8">Belongs to the methyl-accepting chemotaxis (MCP) protein family.</text>
</comment>
<dbReference type="EMBL" id="CP017269">
    <property type="protein sequence ID" value="AOT69306.1"/>
    <property type="molecule type" value="Genomic_DNA"/>
</dbReference>
<dbReference type="Pfam" id="PF02743">
    <property type="entry name" value="dCache_1"/>
    <property type="match status" value="1"/>
</dbReference>